<dbReference type="AlphaFoldDB" id="D4BAG2"/>
<evidence type="ECO:0000313" key="1">
    <source>
        <dbReference type="EMBL" id="EFE09173.1"/>
    </source>
</evidence>
<name>D4BAG2_9ENTR</name>
<dbReference type="Proteomes" id="UP000003880">
    <property type="component" value="Unassembled WGS sequence"/>
</dbReference>
<evidence type="ECO:0000313" key="2">
    <source>
        <dbReference type="Proteomes" id="UP000003880"/>
    </source>
</evidence>
<sequence>MPRHPVNLAKQQFPLALQQPQCVFTVVPARALIGRQQLLTQLPGAADNKHHTAARTKGRKSAIGNSDFRLANISSGHDIKIHRHLPFRQLCFDYLITSKGKRLMPLQGVSESVRLFQSDFSAFQQGNNAFYAGEERKLSVRCKGRDTRPPVKIARCWRETANFTRFSRAIAPQIDRHFADIKVFHHPSRTAQRGNLP</sequence>
<comment type="caution">
    <text evidence="1">The sequence shown here is derived from an EMBL/GenBank/DDBJ whole genome shotgun (WGS) entry which is preliminary data.</text>
</comment>
<dbReference type="HOGENOM" id="CLU_1381987_0_0_6"/>
<gene>
    <name evidence="1" type="ORF">CIT292_07456</name>
</gene>
<protein>
    <submittedName>
        <fullName evidence="1">Uncharacterized protein</fullName>
    </submittedName>
</protein>
<reference evidence="1 2" key="1">
    <citation type="submission" date="2010-02" db="EMBL/GenBank/DDBJ databases">
        <authorList>
            <person name="Weinstock G."/>
            <person name="Sodergren E."/>
            <person name="Clifton S."/>
            <person name="Fulton L."/>
            <person name="Fulton B."/>
            <person name="Courtney L."/>
            <person name="Fronick C."/>
            <person name="Harrison M."/>
            <person name="Strong C."/>
            <person name="Farmer C."/>
            <person name="Delahaunty K."/>
            <person name="Markovic C."/>
            <person name="Hall O."/>
            <person name="Minx P."/>
            <person name="Tomlinson C."/>
            <person name="Mitreva M."/>
            <person name="Nelson J."/>
            <person name="Hou S."/>
            <person name="Wollam A."/>
            <person name="Pepin K.H."/>
            <person name="Johnson M."/>
            <person name="Bhonagiri V."/>
            <person name="Zhang X."/>
            <person name="Suruliraj S."/>
            <person name="Warren W."/>
            <person name="Chinwalla A."/>
            <person name="Mardis E.R."/>
            <person name="Wilson R.K."/>
        </authorList>
    </citation>
    <scope>NUCLEOTIDE SEQUENCE [LARGE SCALE GENOMIC DNA]</scope>
    <source>
        <strain evidence="1 2">ATCC 29220</strain>
    </source>
</reference>
<organism evidence="1 2">
    <name type="scientific">Citrobacter youngae ATCC 29220</name>
    <dbReference type="NCBI Taxonomy" id="500640"/>
    <lineage>
        <taxon>Bacteria</taxon>
        <taxon>Pseudomonadati</taxon>
        <taxon>Pseudomonadota</taxon>
        <taxon>Gammaproteobacteria</taxon>
        <taxon>Enterobacterales</taxon>
        <taxon>Enterobacteriaceae</taxon>
        <taxon>Citrobacter</taxon>
        <taxon>Citrobacter freundii complex</taxon>
    </lineage>
</organism>
<accession>D4BAG2</accession>
<proteinExistence type="predicted"/>
<dbReference type="EMBL" id="ABWL02000006">
    <property type="protein sequence ID" value="EFE09173.1"/>
    <property type="molecule type" value="Genomic_DNA"/>
</dbReference>